<keyword evidence="2" id="KW-0645">Protease</keyword>
<keyword evidence="2" id="KW-0378">Hydrolase</keyword>
<dbReference type="AlphaFoldDB" id="A0AB39J4M0"/>
<evidence type="ECO:0000259" key="1">
    <source>
        <dbReference type="Pfam" id="PF10026"/>
    </source>
</evidence>
<gene>
    <name evidence="2" type="ORF">TM074_01545</name>
</gene>
<proteinExistence type="predicted"/>
<sequence length="221" mass="25306">MSKLHLHIANANQTFTDAEIAIFKNTAQQAETFVSSEFAQFDYEVDVIITTPSFMLPTIAEDGIAGKTLHSRLIMISVDKSQHGVSEDFIFETICHEMSHSLRWEKLPEYAETMFDGMILEGLAVALEEEVMIKLGRRNQQFFLREMQKTSQAEIDKIIAALQGNFEDKVYDYTKIFFTGDDILPRWAGYKLGYCFVKQYLHQTSQTIAQATLASYKDFIL</sequence>
<accession>A0AB39J4M0</accession>
<dbReference type="GO" id="GO:0006508">
    <property type="term" value="P:proteolysis"/>
    <property type="evidence" value="ECO:0007669"/>
    <property type="project" value="UniProtKB-KW"/>
</dbReference>
<dbReference type="GO" id="GO:0008233">
    <property type="term" value="F:peptidase activity"/>
    <property type="evidence" value="ECO:0007669"/>
    <property type="project" value="UniProtKB-KW"/>
</dbReference>
<dbReference type="Pfam" id="PF10026">
    <property type="entry name" value="DUF2268"/>
    <property type="match status" value="1"/>
</dbReference>
<evidence type="ECO:0000313" key="2">
    <source>
        <dbReference type="EMBL" id="XDN89376.1"/>
    </source>
</evidence>
<dbReference type="InterPro" id="IPR018728">
    <property type="entry name" value="DUF2268"/>
</dbReference>
<reference evidence="2" key="1">
    <citation type="submission" date="2024-06" db="EMBL/GenBank/DDBJ databases">
        <authorList>
            <person name="Atkinson C."/>
            <person name="McLean J."/>
            <person name="Gallagher L."/>
            <person name="Bor B."/>
            <person name="Mougous J."/>
        </authorList>
    </citation>
    <scope>NUCLEOTIDE SEQUENCE</scope>
    <source>
        <strain evidence="2">TM7-074</strain>
    </source>
</reference>
<feature type="domain" description="DUF2268" evidence="1">
    <location>
        <begin position="24"/>
        <end position="220"/>
    </location>
</feature>
<name>A0AB39J4M0_9BACT</name>
<dbReference type="RefSeq" id="WP_369000632.1">
    <property type="nucleotide sequence ID" value="NZ_CP158487.1"/>
</dbReference>
<protein>
    <submittedName>
        <fullName evidence="2">DUF2268 domain-containing putative Zn-dependent protease</fullName>
    </submittedName>
</protein>
<dbReference type="EMBL" id="CP158487">
    <property type="protein sequence ID" value="XDN89376.1"/>
    <property type="molecule type" value="Genomic_DNA"/>
</dbReference>
<organism evidence="2">
    <name type="scientific">Candidatus Nanosynbacter sp. TM7-074</name>
    <dbReference type="NCBI Taxonomy" id="3158573"/>
    <lineage>
        <taxon>Bacteria</taxon>
        <taxon>Candidatus Saccharimonadota</taxon>
        <taxon>Candidatus Saccharimonadia</taxon>
        <taxon>Candidatus Nanosynbacterales</taxon>
        <taxon>Candidatus Nanosynbacteraceae</taxon>
        <taxon>Candidatus Nanosynbacter</taxon>
    </lineage>
</organism>